<dbReference type="PANTHER" id="PTHR46825:SF9">
    <property type="entry name" value="BETA-LACTAMASE-RELATED DOMAIN-CONTAINING PROTEIN"/>
    <property type="match status" value="1"/>
</dbReference>
<dbReference type="RefSeq" id="WP_052093874.1">
    <property type="nucleotide sequence ID" value="NZ_JQEC01000045.1"/>
</dbReference>
<organism evidence="3 4">
    <name type="scientific">Colwellia psychrerythraea</name>
    <name type="common">Vibrio psychroerythus</name>
    <dbReference type="NCBI Taxonomy" id="28229"/>
    <lineage>
        <taxon>Bacteria</taxon>
        <taxon>Pseudomonadati</taxon>
        <taxon>Pseudomonadota</taxon>
        <taxon>Gammaproteobacteria</taxon>
        <taxon>Alteromonadales</taxon>
        <taxon>Colwelliaceae</taxon>
        <taxon>Colwellia</taxon>
    </lineage>
</organism>
<feature type="domain" description="Beta-lactamase-related" evidence="2">
    <location>
        <begin position="32"/>
        <end position="361"/>
    </location>
</feature>
<name>A0A099KIM2_COLPS</name>
<dbReference type="Gene3D" id="3.40.710.10">
    <property type="entry name" value="DD-peptidase/beta-lactamase superfamily"/>
    <property type="match status" value="1"/>
</dbReference>
<dbReference type="PANTHER" id="PTHR46825">
    <property type="entry name" value="D-ALANYL-D-ALANINE-CARBOXYPEPTIDASE/ENDOPEPTIDASE AMPH"/>
    <property type="match status" value="1"/>
</dbReference>
<dbReference type="OrthoDB" id="9799367at2"/>
<dbReference type="Proteomes" id="UP000029868">
    <property type="component" value="Unassembled WGS sequence"/>
</dbReference>
<dbReference type="Pfam" id="PF00144">
    <property type="entry name" value="Beta-lactamase"/>
    <property type="match status" value="1"/>
</dbReference>
<sequence>MKIILAMPLLIAFTSAISFANEFNDNVDALFSSIDQSNAPGCNVGLIENGELIHKAGYGLANMELEVKLNGDNVHRIASVSKQFTAMSVLLLAEEGLIDLQDDIRTYLPELRHYRKRVTINAMLGHISGMADYDYISAGEGKRVRRGLNLRSVAKGPFRLGTEDYLSIEEFYDVVKKVRLRHKPEKKWQYSNLAYFLLSMLVEEVSGESLRVYADKRIFKPLGMKNTFFSDDSTEIVNNRASGYKPKEGGGYQADMTNLFWVGDGGLHTTVDDMLKWDQNFYNPIVGQNSEELLALFIQPNSQFEANGGLYANGQFLIDIFDRKAYIVGGQWKGVSAFYGRVPEESFSMAILCNDASQNTFAYANQILAMYLQNKYPD</sequence>
<evidence type="ECO:0000256" key="1">
    <source>
        <dbReference type="SAM" id="SignalP"/>
    </source>
</evidence>
<proteinExistence type="predicted"/>
<comment type="caution">
    <text evidence="3">The sequence shown here is derived from an EMBL/GenBank/DDBJ whole genome shotgun (WGS) entry which is preliminary data.</text>
</comment>
<evidence type="ECO:0000313" key="4">
    <source>
        <dbReference type="Proteomes" id="UP000029868"/>
    </source>
</evidence>
<dbReference type="EMBL" id="JQEC01000045">
    <property type="protein sequence ID" value="KGJ90639.1"/>
    <property type="molecule type" value="Genomic_DNA"/>
</dbReference>
<feature type="chain" id="PRO_5001949025" evidence="1">
    <location>
        <begin position="21"/>
        <end position="378"/>
    </location>
</feature>
<dbReference type="PATRIC" id="fig|28229.3.peg.3362"/>
<evidence type="ECO:0000313" key="3">
    <source>
        <dbReference type="EMBL" id="KGJ90639.1"/>
    </source>
</evidence>
<dbReference type="InterPro" id="IPR001466">
    <property type="entry name" value="Beta-lactam-related"/>
</dbReference>
<protein>
    <submittedName>
        <fullName evidence="3">Beta-lactamase</fullName>
    </submittedName>
</protein>
<reference evidence="3 4" key="1">
    <citation type="submission" date="2014-08" db="EMBL/GenBank/DDBJ databases">
        <title>Genomic and Phenotypic Diversity of Colwellia psychrerythraea strains from Disparate Marine Basins.</title>
        <authorList>
            <person name="Techtmann S.M."/>
            <person name="Stelling S.C."/>
            <person name="Utturkar S.M."/>
            <person name="Alshibli N."/>
            <person name="Harris A."/>
            <person name="Brown S.D."/>
            <person name="Hazen T.C."/>
        </authorList>
    </citation>
    <scope>NUCLEOTIDE SEQUENCE [LARGE SCALE GENOMIC DNA]</scope>
    <source>
        <strain evidence="3 4">GAB14E</strain>
    </source>
</reference>
<accession>A0A099KIM2</accession>
<dbReference type="AlphaFoldDB" id="A0A099KIM2"/>
<dbReference type="InterPro" id="IPR050491">
    <property type="entry name" value="AmpC-like"/>
</dbReference>
<dbReference type="SUPFAM" id="SSF56601">
    <property type="entry name" value="beta-lactamase/transpeptidase-like"/>
    <property type="match status" value="1"/>
</dbReference>
<keyword evidence="1" id="KW-0732">Signal</keyword>
<evidence type="ECO:0000259" key="2">
    <source>
        <dbReference type="Pfam" id="PF00144"/>
    </source>
</evidence>
<gene>
    <name evidence="3" type="ORF">GAB14E_3445</name>
</gene>
<dbReference type="InterPro" id="IPR012338">
    <property type="entry name" value="Beta-lactam/transpept-like"/>
</dbReference>
<feature type="signal peptide" evidence="1">
    <location>
        <begin position="1"/>
        <end position="20"/>
    </location>
</feature>